<feature type="domain" description="ABC transporter" evidence="5">
    <location>
        <begin position="4"/>
        <end position="235"/>
    </location>
</feature>
<dbReference type="Gene3D" id="2.40.50.100">
    <property type="match status" value="1"/>
</dbReference>
<dbReference type="FunFam" id="3.40.50.300:FF:000042">
    <property type="entry name" value="Maltose/maltodextrin ABC transporter, ATP-binding protein"/>
    <property type="match status" value="1"/>
</dbReference>
<dbReference type="Pfam" id="PF08402">
    <property type="entry name" value="TOBE_2"/>
    <property type="match status" value="1"/>
</dbReference>
<dbReference type="PANTHER" id="PTHR43875:SF3">
    <property type="entry name" value="MALTOSE_MALTODEXTRIN IMPORT ATP-BINDING PROTEIN MALK"/>
    <property type="match status" value="1"/>
</dbReference>
<dbReference type="InterPro" id="IPR008995">
    <property type="entry name" value="Mo/tungstate-bd_C_term_dom"/>
</dbReference>
<reference evidence="6" key="1">
    <citation type="submission" date="2021-04" db="EMBL/GenBank/DDBJ databases">
        <title>The genome sequence of Ideonella sp. 4Y11.</title>
        <authorList>
            <person name="Liu Y."/>
        </authorList>
    </citation>
    <scope>NUCLEOTIDE SEQUENCE</scope>
    <source>
        <strain evidence="6">4Y11</strain>
    </source>
</reference>
<protein>
    <submittedName>
        <fullName evidence="6">Sn-glycerol-3-phosphate ABC transporter ATP-binding protein UgpC</fullName>
    </submittedName>
</protein>
<dbReference type="EMBL" id="JAGQDE010000022">
    <property type="protein sequence ID" value="MBQ0961105.1"/>
    <property type="molecule type" value="Genomic_DNA"/>
</dbReference>
<dbReference type="NCBIfam" id="NF008653">
    <property type="entry name" value="PRK11650.1"/>
    <property type="match status" value="1"/>
</dbReference>
<dbReference type="Proteomes" id="UP000678374">
    <property type="component" value="Unassembled WGS sequence"/>
</dbReference>
<accession>A0A940YXQ4</accession>
<dbReference type="InterPro" id="IPR015855">
    <property type="entry name" value="ABC_transpr_MalK-like"/>
</dbReference>
<dbReference type="PROSITE" id="PS00211">
    <property type="entry name" value="ABC_TRANSPORTER_1"/>
    <property type="match status" value="1"/>
</dbReference>
<dbReference type="InterPro" id="IPR013611">
    <property type="entry name" value="Transp-assoc_OB_typ2"/>
</dbReference>
<keyword evidence="4 6" id="KW-0067">ATP-binding</keyword>
<sequence>MARVRLSRIRKSYDGRTDVLAGIDLDIAHGEFVVLLGPSGCGKSTLLRLLCGLEPITEGTLEIGDRVVNTLPPAERGIAMVFQSYALYPHMTVWKNMAFGLTIAGQNKAEIDARIRRAAGILKIEHLLERLPRELSGGQRQRVAIGRAIVREPQLFLFDEPLSNLDAALRVQTRLEIAKLHRQLDATIVYVTHDQVEAMTLGDRIVVMHEGRIQQAGTPLQLYQQPANLFVAGFIGSPTMNLLPARVLSAAAEGVVLSLGDGTQLRAAVDGSGLAAGSAVTLGLRAEHAREGHGASEHFSGQVQAVEHLGESNHIYLALADGSELVIRGEGDRPVDADAPLHFSADPAAFHVFDAQGQALRRLQPGNLLTSGRSRAAVPA</sequence>
<evidence type="ECO:0000256" key="2">
    <source>
        <dbReference type="ARBA" id="ARBA00022475"/>
    </source>
</evidence>
<dbReference type="GO" id="GO:0005524">
    <property type="term" value="F:ATP binding"/>
    <property type="evidence" value="ECO:0007669"/>
    <property type="project" value="UniProtKB-KW"/>
</dbReference>
<dbReference type="AlphaFoldDB" id="A0A940YXQ4"/>
<dbReference type="RefSeq" id="WP_210803775.1">
    <property type="nucleotide sequence ID" value="NZ_JAGQDE010000022.1"/>
</dbReference>
<keyword evidence="1" id="KW-0813">Transport</keyword>
<dbReference type="InterPro" id="IPR027417">
    <property type="entry name" value="P-loop_NTPase"/>
</dbReference>
<keyword evidence="3" id="KW-0547">Nucleotide-binding</keyword>
<evidence type="ECO:0000259" key="5">
    <source>
        <dbReference type="PROSITE" id="PS50893"/>
    </source>
</evidence>
<dbReference type="GO" id="GO:0015423">
    <property type="term" value="F:ABC-type maltose transporter activity"/>
    <property type="evidence" value="ECO:0007669"/>
    <property type="project" value="TreeGrafter"/>
</dbReference>
<name>A0A940YXQ4_9BURK</name>
<dbReference type="Gene3D" id="3.40.50.300">
    <property type="entry name" value="P-loop containing nucleotide triphosphate hydrolases"/>
    <property type="match status" value="1"/>
</dbReference>
<dbReference type="InterPro" id="IPR003439">
    <property type="entry name" value="ABC_transporter-like_ATP-bd"/>
</dbReference>
<dbReference type="InterPro" id="IPR017871">
    <property type="entry name" value="ABC_transporter-like_CS"/>
</dbReference>
<dbReference type="GO" id="GO:0055052">
    <property type="term" value="C:ATP-binding cassette (ABC) transporter complex, substrate-binding subunit-containing"/>
    <property type="evidence" value="ECO:0007669"/>
    <property type="project" value="TreeGrafter"/>
</dbReference>
<evidence type="ECO:0000256" key="3">
    <source>
        <dbReference type="ARBA" id="ARBA00022741"/>
    </source>
</evidence>
<keyword evidence="7" id="KW-1185">Reference proteome</keyword>
<evidence type="ECO:0000256" key="4">
    <source>
        <dbReference type="ARBA" id="ARBA00022840"/>
    </source>
</evidence>
<evidence type="ECO:0000256" key="1">
    <source>
        <dbReference type="ARBA" id="ARBA00022448"/>
    </source>
</evidence>
<dbReference type="SUPFAM" id="SSF52540">
    <property type="entry name" value="P-loop containing nucleoside triphosphate hydrolases"/>
    <property type="match status" value="1"/>
</dbReference>
<dbReference type="Pfam" id="PF00005">
    <property type="entry name" value="ABC_tran"/>
    <property type="match status" value="1"/>
</dbReference>
<dbReference type="GO" id="GO:0016887">
    <property type="term" value="F:ATP hydrolysis activity"/>
    <property type="evidence" value="ECO:0007669"/>
    <property type="project" value="InterPro"/>
</dbReference>
<dbReference type="SUPFAM" id="SSF50331">
    <property type="entry name" value="MOP-like"/>
    <property type="match status" value="1"/>
</dbReference>
<comment type="caution">
    <text evidence="6">The sequence shown here is derived from an EMBL/GenBank/DDBJ whole genome shotgun (WGS) entry which is preliminary data.</text>
</comment>
<dbReference type="SMART" id="SM00382">
    <property type="entry name" value="AAA"/>
    <property type="match status" value="1"/>
</dbReference>
<dbReference type="InterPro" id="IPR047641">
    <property type="entry name" value="ABC_transpr_MalK/UgpC-like"/>
</dbReference>
<gene>
    <name evidence="6" type="primary">ugpC</name>
    <name evidence="6" type="ORF">KAK06_19270</name>
</gene>
<dbReference type="InterPro" id="IPR012340">
    <property type="entry name" value="NA-bd_OB-fold"/>
</dbReference>
<evidence type="ECO:0000313" key="6">
    <source>
        <dbReference type="EMBL" id="MBQ0961105.1"/>
    </source>
</evidence>
<dbReference type="PROSITE" id="PS50893">
    <property type="entry name" value="ABC_TRANSPORTER_2"/>
    <property type="match status" value="1"/>
</dbReference>
<keyword evidence="2" id="KW-0472">Membrane</keyword>
<dbReference type="GO" id="GO:1990060">
    <property type="term" value="C:maltose transport complex"/>
    <property type="evidence" value="ECO:0007669"/>
    <property type="project" value="TreeGrafter"/>
</dbReference>
<dbReference type="CDD" id="cd03301">
    <property type="entry name" value="ABC_MalK_N"/>
    <property type="match status" value="1"/>
</dbReference>
<keyword evidence="2" id="KW-1003">Cell membrane</keyword>
<dbReference type="InterPro" id="IPR003593">
    <property type="entry name" value="AAA+_ATPase"/>
</dbReference>
<proteinExistence type="predicted"/>
<dbReference type="PANTHER" id="PTHR43875">
    <property type="entry name" value="MALTODEXTRIN IMPORT ATP-BINDING PROTEIN MSMX"/>
    <property type="match status" value="1"/>
</dbReference>
<evidence type="ECO:0000313" key="7">
    <source>
        <dbReference type="Proteomes" id="UP000678374"/>
    </source>
</evidence>
<organism evidence="6 7">
    <name type="scientific">Ideonella aquatica</name>
    <dbReference type="NCBI Taxonomy" id="2824119"/>
    <lineage>
        <taxon>Bacteria</taxon>
        <taxon>Pseudomonadati</taxon>
        <taxon>Pseudomonadota</taxon>
        <taxon>Betaproteobacteria</taxon>
        <taxon>Burkholderiales</taxon>
        <taxon>Sphaerotilaceae</taxon>
        <taxon>Ideonella</taxon>
    </lineage>
</organism>
<dbReference type="Gene3D" id="2.40.50.140">
    <property type="entry name" value="Nucleic acid-binding proteins"/>
    <property type="match status" value="1"/>
</dbReference>